<dbReference type="InterPro" id="IPR000182">
    <property type="entry name" value="GNAT_dom"/>
</dbReference>
<evidence type="ECO:0000259" key="1">
    <source>
        <dbReference type="PROSITE" id="PS51186"/>
    </source>
</evidence>
<protein>
    <submittedName>
        <fullName evidence="2">GNAT family N-acetyltransferase</fullName>
        <ecNumber evidence="2">2.3.1.-</ecNumber>
    </submittedName>
</protein>
<dbReference type="EMBL" id="CP106877">
    <property type="protein sequence ID" value="WAA12868.1"/>
    <property type="molecule type" value="Genomic_DNA"/>
</dbReference>
<dbReference type="Pfam" id="PF13527">
    <property type="entry name" value="Acetyltransf_9"/>
    <property type="match status" value="1"/>
</dbReference>
<dbReference type="Pfam" id="PF17668">
    <property type="entry name" value="Acetyltransf_17"/>
    <property type="match status" value="1"/>
</dbReference>
<dbReference type="SUPFAM" id="SSF55718">
    <property type="entry name" value="SCP-like"/>
    <property type="match status" value="1"/>
</dbReference>
<dbReference type="PROSITE" id="PS51186">
    <property type="entry name" value="GNAT"/>
    <property type="match status" value="1"/>
</dbReference>
<dbReference type="Proteomes" id="UP001164726">
    <property type="component" value="Chromosome"/>
</dbReference>
<dbReference type="InterPro" id="IPR016181">
    <property type="entry name" value="Acyl_CoA_acyltransferase"/>
</dbReference>
<dbReference type="SUPFAM" id="SSF55729">
    <property type="entry name" value="Acyl-CoA N-acyltransferases (Nat)"/>
    <property type="match status" value="1"/>
</dbReference>
<dbReference type="GO" id="GO:0034069">
    <property type="term" value="F:aminoglycoside N-acetyltransferase activity"/>
    <property type="evidence" value="ECO:0007669"/>
    <property type="project" value="TreeGrafter"/>
</dbReference>
<reference evidence="2" key="1">
    <citation type="submission" date="2022-09" db="EMBL/GenBank/DDBJ databases">
        <title>Complete Genomes of Fervidibacillus albus and Fervidibacillus halotolerans isolated from tidal flat sediments.</title>
        <authorList>
            <person name="Kwon K.K."/>
            <person name="Yang S.-H."/>
            <person name="Park M.J."/>
            <person name="Oh H.-M."/>
        </authorList>
    </citation>
    <scope>NUCLEOTIDE SEQUENCE</scope>
    <source>
        <strain evidence="2">MEBiC13594</strain>
    </source>
</reference>
<accession>A0A9E8LZU5</accession>
<dbReference type="PANTHER" id="PTHR37817:SF1">
    <property type="entry name" value="N-ACETYLTRANSFERASE EIS"/>
    <property type="match status" value="1"/>
</dbReference>
<dbReference type="Pfam" id="PF13530">
    <property type="entry name" value="SCP2_2"/>
    <property type="match status" value="1"/>
</dbReference>
<keyword evidence="3" id="KW-1185">Reference proteome</keyword>
<dbReference type="Gene3D" id="3.30.1050.10">
    <property type="entry name" value="SCP2 sterol-binding domain"/>
    <property type="match status" value="1"/>
</dbReference>
<dbReference type="InterPro" id="IPR051554">
    <property type="entry name" value="Acetyltransferase_Eis"/>
</dbReference>
<proteinExistence type="predicted"/>
<feature type="domain" description="N-acetyltransferase" evidence="1">
    <location>
        <begin position="2"/>
        <end position="153"/>
    </location>
</feature>
<dbReference type="GO" id="GO:0030649">
    <property type="term" value="P:aminoglycoside antibiotic catabolic process"/>
    <property type="evidence" value="ECO:0007669"/>
    <property type="project" value="TreeGrafter"/>
</dbReference>
<evidence type="ECO:0000313" key="2">
    <source>
        <dbReference type="EMBL" id="WAA12868.1"/>
    </source>
</evidence>
<dbReference type="Gene3D" id="3.40.630.30">
    <property type="match status" value="2"/>
</dbReference>
<organism evidence="2 3">
    <name type="scientific">Fervidibacillus halotolerans</name>
    <dbReference type="NCBI Taxonomy" id="2980027"/>
    <lineage>
        <taxon>Bacteria</taxon>
        <taxon>Bacillati</taxon>
        <taxon>Bacillota</taxon>
        <taxon>Bacilli</taxon>
        <taxon>Bacillales</taxon>
        <taxon>Bacillaceae</taxon>
        <taxon>Fervidibacillus</taxon>
    </lineage>
</organism>
<gene>
    <name evidence="2" type="ORF">OE105_01600</name>
</gene>
<keyword evidence="2" id="KW-0012">Acyltransferase</keyword>
<sequence length="418" mass="48369">MLEIKKIPEEDLEAFAHIVSRAYPAIPLLENGAVEKFTKALRTIQLEREDTNFYGAYENGLLKGGMRLYDFIMNFRGKKIKVGGVGMVAVDLLYKKEKIAKNLIQFFLEWCRDEEKLFALLYPFRPDFYKQMGFGFGTRMEQFKLTPKAFPNRGSKKHVRYLTKDDGKAIKDCYETFTKTRHGMIEKTPFEYKRYFMRSDLVLIGVEVDGKLEGYATFTFKKAHENNTNLNDIHIDEFIYRTPQALNEMFTFFHSQHDQIRRIVFNTQDESFYQVFNDPRSDTDNMIPHVYHETSISAVGLMYRAVNPKILFNKVGDLRFGELSSTVKFEIEDTFDANAQTSFTVQFEQGQPKIVNSNQTADVTLKMTMADFSSMIMGTVTLEKLYEFGCISLSNLDALVELSNGFRTNHKPICNTGF</sequence>
<dbReference type="InterPro" id="IPR036527">
    <property type="entry name" value="SCP2_sterol-bd_dom_sf"/>
</dbReference>
<dbReference type="InterPro" id="IPR025559">
    <property type="entry name" value="Eis_dom"/>
</dbReference>
<dbReference type="RefSeq" id="WP_275421000.1">
    <property type="nucleotide sequence ID" value="NZ_CP106877.1"/>
</dbReference>
<evidence type="ECO:0000313" key="3">
    <source>
        <dbReference type="Proteomes" id="UP001164726"/>
    </source>
</evidence>
<dbReference type="KEGG" id="fhl:OE105_01600"/>
<keyword evidence="2" id="KW-0808">Transferase</keyword>
<dbReference type="InterPro" id="IPR041380">
    <property type="entry name" value="Acetyltransf_17"/>
</dbReference>
<dbReference type="PANTHER" id="PTHR37817">
    <property type="entry name" value="N-ACETYLTRANSFERASE EIS"/>
    <property type="match status" value="1"/>
</dbReference>
<dbReference type="EC" id="2.3.1.-" evidence="2"/>
<name>A0A9E8LZU5_9BACI</name>
<dbReference type="AlphaFoldDB" id="A0A9E8LZU5"/>